<gene>
    <name evidence="2" type="ORF">DEBURN_LOCUS9434</name>
</gene>
<evidence type="ECO:0000256" key="1">
    <source>
        <dbReference type="SAM" id="MobiDB-lite"/>
    </source>
</evidence>
<dbReference type="AlphaFoldDB" id="A0A9N9GBV9"/>
<protein>
    <submittedName>
        <fullName evidence="2">4790_t:CDS:1</fullName>
    </submittedName>
</protein>
<dbReference type="Proteomes" id="UP000789706">
    <property type="component" value="Unassembled WGS sequence"/>
</dbReference>
<feature type="non-terminal residue" evidence="2">
    <location>
        <position position="187"/>
    </location>
</feature>
<reference evidence="2" key="1">
    <citation type="submission" date="2021-06" db="EMBL/GenBank/DDBJ databases">
        <authorList>
            <person name="Kallberg Y."/>
            <person name="Tangrot J."/>
            <person name="Rosling A."/>
        </authorList>
    </citation>
    <scope>NUCLEOTIDE SEQUENCE</scope>
    <source>
        <strain evidence="2">AZ414A</strain>
    </source>
</reference>
<name>A0A9N9GBV9_9GLOM</name>
<dbReference type="OrthoDB" id="2448014at2759"/>
<comment type="caution">
    <text evidence="2">The sequence shown here is derived from an EMBL/GenBank/DDBJ whole genome shotgun (WGS) entry which is preliminary data.</text>
</comment>
<keyword evidence="3" id="KW-1185">Reference proteome</keyword>
<dbReference type="EMBL" id="CAJVPK010001818">
    <property type="protein sequence ID" value="CAG8599197.1"/>
    <property type="molecule type" value="Genomic_DNA"/>
</dbReference>
<evidence type="ECO:0000313" key="3">
    <source>
        <dbReference type="Proteomes" id="UP000789706"/>
    </source>
</evidence>
<evidence type="ECO:0000313" key="2">
    <source>
        <dbReference type="EMBL" id="CAG8599197.1"/>
    </source>
</evidence>
<feature type="compositionally biased region" description="Basic and acidic residues" evidence="1">
    <location>
        <begin position="39"/>
        <end position="54"/>
    </location>
</feature>
<proteinExistence type="predicted"/>
<organism evidence="2 3">
    <name type="scientific">Diversispora eburnea</name>
    <dbReference type="NCBI Taxonomy" id="1213867"/>
    <lineage>
        <taxon>Eukaryota</taxon>
        <taxon>Fungi</taxon>
        <taxon>Fungi incertae sedis</taxon>
        <taxon>Mucoromycota</taxon>
        <taxon>Glomeromycotina</taxon>
        <taxon>Glomeromycetes</taxon>
        <taxon>Diversisporales</taxon>
        <taxon>Diversisporaceae</taxon>
        <taxon>Diversispora</taxon>
    </lineage>
</organism>
<accession>A0A9N9GBV9</accession>
<sequence>MGVCFFLKVSISSSQNITYNKDCEFDKKPGDSLEPEDQLEPKNSEDLLEPKNPEDLLEPDDLLEPKNSSEPENLLEPENSTEPKDPLFQLGHAYSSLEAFKYVADQYAITNGFKVILYKSNNRSDGVHYTQVFACDRYAVFNHNHPLIPVRLMRVLNREIPADIKEEILLVKKVGISTSQIQSLLVV</sequence>
<feature type="region of interest" description="Disordered" evidence="1">
    <location>
        <begin position="24"/>
        <end position="86"/>
    </location>
</feature>